<dbReference type="InterPro" id="IPR017452">
    <property type="entry name" value="GPCR_Rhodpsn_7TM"/>
</dbReference>
<dbReference type="Gene3D" id="1.20.1070.10">
    <property type="entry name" value="Rhodopsin 7-helix transmembrane proteins"/>
    <property type="match status" value="2"/>
</dbReference>
<dbReference type="PRINTS" id="PR00237">
    <property type="entry name" value="GPCRRHODOPSN"/>
</dbReference>
<dbReference type="CDD" id="cd15063">
    <property type="entry name" value="7tmA_Octopamine_R"/>
    <property type="match status" value="1"/>
</dbReference>
<proteinExistence type="inferred from homology"/>
<name>A0A821Y6C7_9NEOP</name>
<evidence type="ECO:0000313" key="20">
    <source>
        <dbReference type="EMBL" id="CAF4958855.1"/>
    </source>
</evidence>
<dbReference type="SMART" id="SM01381">
    <property type="entry name" value="7TM_GPCR_Srsx"/>
    <property type="match status" value="1"/>
</dbReference>
<dbReference type="PRINTS" id="PR01103">
    <property type="entry name" value="ADRENERGICR"/>
</dbReference>
<dbReference type="GO" id="GO:0005886">
    <property type="term" value="C:plasma membrane"/>
    <property type="evidence" value="ECO:0007669"/>
    <property type="project" value="UniProtKB-SubCell"/>
</dbReference>
<dbReference type="Pfam" id="PF01869">
    <property type="entry name" value="BcrAD_BadFG"/>
    <property type="match status" value="1"/>
</dbReference>
<feature type="compositionally biased region" description="Low complexity" evidence="17">
    <location>
        <begin position="265"/>
        <end position="280"/>
    </location>
</feature>
<evidence type="ECO:0000256" key="13">
    <source>
        <dbReference type="ARBA" id="ARBA00023180"/>
    </source>
</evidence>
<dbReference type="EMBL" id="CAJOBZ010000095">
    <property type="protein sequence ID" value="CAF4958855.1"/>
    <property type="molecule type" value="Genomic_DNA"/>
</dbReference>
<dbReference type="OrthoDB" id="6358729at2759"/>
<feature type="domain" description="G-protein coupled receptors family 1 profile" evidence="19">
    <location>
        <begin position="40"/>
        <end position="440"/>
    </location>
</feature>
<keyword evidence="14 16" id="KW-0807">Transducer</keyword>
<keyword evidence="10 18" id="KW-0472">Membrane</keyword>
<evidence type="ECO:0000256" key="15">
    <source>
        <dbReference type="ARBA" id="ARBA00031123"/>
    </source>
</evidence>
<dbReference type="InterPro" id="IPR043129">
    <property type="entry name" value="ATPase_NBD"/>
</dbReference>
<dbReference type="InterPro" id="IPR000276">
    <property type="entry name" value="GPCR_Rhodpsn"/>
</dbReference>
<feature type="compositionally biased region" description="Basic residues" evidence="17">
    <location>
        <begin position="284"/>
        <end position="295"/>
    </location>
</feature>
<dbReference type="FunFam" id="1.20.1070.10:FF:000523">
    <property type="entry name" value="5-hydroxytryptamine receptor 2B"/>
    <property type="match status" value="1"/>
</dbReference>
<evidence type="ECO:0000256" key="2">
    <source>
        <dbReference type="ARBA" id="ARBA00006198"/>
    </source>
</evidence>
<feature type="transmembrane region" description="Helical" evidence="18">
    <location>
        <begin position="388"/>
        <end position="408"/>
    </location>
</feature>
<dbReference type="SUPFAM" id="SSF81321">
    <property type="entry name" value="Family A G protein-coupled receptor-like"/>
    <property type="match status" value="1"/>
</dbReference>
<protein>
    <recommendedName>
        <fullName evidence="5">N-acetyl-D-glucosamine kinase</fullName>
        <ecNumber evidence="4">2.7.1.59</ecNumber>
    </recommendedName>
    <alternativeName>
        <fullName evidence="15">GlcNAc kinase</fullName>
    </alternativeName>
</protein>
<evidence type="ECO:0000256" key="3">
    <source>
        <dbReference type="ARBA" id="ARBA00010663"/>
    </source>
</evidence>
<dbReference type="Pfam" id="PF00001">
    <property type="entry name" value="7tm_1"/>
    <property type="match status" value="1"/>
</dbReference>
<keyword evidence="12 16" id="KW-0675">Receptor</keyword>
<evidence type="ECO:0000256" key="8">
    <source>
        <dbReference type="ARBA" id="ARBA00022989"/>
    </source>
</evidence>
<keyword evidence="21" id="KW-1185">Reference proteome</keyword>
<feature type="transmembrane region" description="Helical" evidence="18">
    <location>
        <begin position="140"/>
        <end position="160"/>
    </location>
</feature>
<accession>A0A821Y6C7</accession>
<feature type="transmembrane region" description="Helical" evidence="18">
    <location>
        <begin position="192"/>
        <end position="213"/>
    </location>
</feature>
<keyword evidence="8 18" id="KW-1133">Transmembrane helix</keyword>
<dbReference type="GO" id="GO:0004935">
    <property type="term" value="F:adrenergic receptor activity"/>
    <property type="evidence" value="ECO:0007669"/>
    <property type="project" value="InterPro"/>
</dbReference>
<evidence type="ECO:0000256" key="18">
    <source>
        <dbReference type="SAM" id="Phobius"/>
    </source>
</evidence>
<evidence type="ECO:0000256" key="4">
    <source>
        <dbReference type="ARBA" id="ARBA00012122"/>
    </source>
</evidence>
<dbReference type="PROSITE" id="PS50262">
    <property type="entry name" value="G_PROTEIN_RECEP_F1_2"/>
    <property type="match status" value="1"/>
</dbReference>
<comment type="similarity">
    <text evidence="2">Belongs to the eukaryotic-type N-acetylglucosamine kinase family.</text>
</comment>
<evidence type="ECO:0000313" key="21">
    <source>
        <dbReference type="Proteomes" id="UP000663880"/>
    </source>
</evidence>
<dbReference type="PANTHER" id="PTHR24248">
    <property type="entry name" value="ADRENERGIC RECEPTOR-RELATED G-PROTEIN COUPLED RECEPTOR"/>
    <property type="match status" value="1"/>
</dbReference>
<evidence type="ECO:0000256" key="5">
    <source>
        <dbReference type="ARBA" id="ARBA00014974"/>
    </source>
</evidence>
<keyword evidence="6" id="KW-1003">Cell membrane</keyword>
<sequence length="847" mass="93315">MRSLNVTACAALLDDVRWDEPTSVASLAVLALIDVLVITGNCLVIAAVLCSSKLRSVTNLFIVSLAVADLLVGLAVLPFSATREVFKVWIFGDVWCSVWLAVDVWMCTASILNLCAISLDRYVAVTRPVSYPSIMSKKRAKALIAGVWVLSFVICFPPLVGWKDKRPTDAMNSHEIHPPCPWTCELTNDAGYVVYSALGSFYIPMFVMLFFYWRIYKAAVRTTKAINQGFRTTKGKCLGNRFDDNRLTLRIHRGRGSARPHGSPLSTASNHSTSTSLSASPERLRRHSSARRAHEKIKISISYPSSEQICPLENSRSPSRSPSPSLYAVHYERDGRELTESRLRVRPHLTPGTLYDELEDKPRTRRMGKRNIKAQVKRFRMETKAAKTLGIIVGGFVFCWLPFFSVYVVRAFCGDCVTPIIFAILFWLGYCNSAINPLIYALFSKDFRFAFKRIICKCFCAGGGSRRESDNADTTVTVRRTRPAHGHSHSLDEDAPMAINNSGATHSNLVICDETGKVISKSKGLGTNHWNLGIDECAKRIIQMLHTAKDEAGIPRDKPLDSLGLTLSGCEQESSNADLARRVKELDGYSADSVYVASDTAGSLFTGAPNGGMVLIAGTGSNALLRTPDGQQFGCGGWGYLLGDEGSAYWIAHRAIKIIFDDCDGFRPAPHSTTRLWETIKNYFKADSRADLLPHAYKHFEKSFFAGLTAELSTLADEGDALSQHIFADAGAALASHVAALASRSQNGTRPFENGLRIVCVGSVWKSWHALAPGALSALAARRLRIDLELVRLRVSSAMGAAWLAAKHVNYNLPRDDSAFCEVFYTYRENGRTNIDGYGCGCSEFWC</sequence>
<feature type="transmembrane region" description="Helical" evidence="18">
    <location>
        <begin position="57"/>
        <end position="77"/>
    </location>
</feature>
<feature type="transmembrane region" description="Helical" evidence="18">
    <location>
        <begin position="24"/>
        <end position="50"/>
    </location>
</feature>
<evidence type="ECO:0000256" key="16">
    <source>
        <dbReference type="RuleBase" id="RU000688"/>
    </source>
</evidence>
<keyword evidence="13" id="KW-0325">Glycoprotein</keyword>
<evidence type="ECO:0000256" key="11">
    <source>
        <dbReference type="ARBA" id="ARBA00023157"/>
    </source>
</evidence>
<evidence type="ECO:0000256" key="17">
    <source>
        <dbReference type="SAM" id="MobiDB-lite"/>
    </source>
</evidence>
<evidence type="ECO:0000256" key="7">
    <source>
        <dbReference type="ARBA" id="ARBA00022692"/>
    </source>
</evidence>
<evidence type="ECO:0000256" key="14">
    <source>
        <dbReference type="ARBA" id="ARBA00023224"/>
    </source>
</evidence>
<dbReference type="PANTHER" id="PTHR24248:SF174">
    <property type="entry name" value="TYRAMINE_OCTOPAMINE RECEPTOR"/>
    <property type="match status" value="1"/>
</dbReference>
<reference evidence="20" key="1">
    <citation type="submission" date="2021-02" db="EMBL/GenBank/DDBJ databases">
        <authorList>
            <person name="Steward A R."/>
        </authorList>
    </citation>
    <scope>NUCLEOTIDE SEQUENCE</scope>
</reference>
<keyword evidence="11" id="KW-1015">Disulfide bond</keyword>
<dbReference type="AlphaFoldDB" id="A0A821Y6C7"/>
<comment type="caution">
    <text evidence="20">The sequence shown here is derived from an EMBL/GenBank/DDBJ whole genome shotgun (WGS) entry which is preliminary data.</text>
</comment>
<feature type="transmembrane region" description="Helical" evidence="18">
    <location>
        <begin position="97"/>
        <end position="119"/>
    </location>
</feature>
<gene>
    <name evidence="20" type="ORF">PMACD_LOCUS16539</name>
</gene>
<dbReference type="PROSITE" id="PS00237">
    <property type="entry name" value="G_PROTEIN_RECEP_F1_1"/>
    <property type="match status" value="1"/>
</dbReference>
<evidence type="ECO:0000256" key="1">
    <source>
        <dbReference type="ARBA" id="ARBA00004651"/>
    </source>
</evidence>
<dbReference type="EC" id="2.7.1.59" evidence="4"/>
<dbReference type="SUPFAM" id="SSF53067">
    <property type="entry name" value="Actin-like ATPase domain"/>
    <property type="match status" value="2"/>
</dbReference>
<organism evidence="20 21">
    <name type="scientific">Pieris macdunnoughi</name>
    <dbReference type="NCBI Taxonomy" id="345717"/>
    <lineage>
        <taxon>Eukaryota</taxon>
        <taxon>Metazoa</taxon>
        <taxon>Ecdysozoa</taxon>
        <taxon>Arthropoda</taxon>
        <taxon>Hexapoda</taxon>
        <taxon>Insecta</taxon>
        <taxon>Pterygota</taxon>
        <taxon>Neoptera</taxon>
        <taxon>Endopterygota</taxon>
        <taxon>Lepidoptera</taxon>
        <taxon>Glossata</taxon>
        <taxon>Ditrysia</taxon>
        <taxon>Papilionoidea</taxon>
        <taxon>Pieridae</taxon>
        <taxon>Pierinae</taxon>
        <taxon>Pieris</taxon>
    </lineage>
</organism>
<evidence type="ECO:0000259" key="19">
    <source>
        <dbReference type="PROSITE" id="PS50262"/>
    </source>
</evidence>
<dbReference type="CDD" id="cd24078">
    <property type="entry name" value="ASKHA_NBD_NAGK_meta"/>
    <property type="match status" value="1"/>
</dbReference>
<dbReference type="Gene3D" id="3.30.420.40">
    <property type="match status" value="1"/>
</dbReference>
<dbReference type="GO" id="GO:0045127">
    <property type="term" value="F:N-acetylglucosamine kinase activity"/>
    <property type="evidence" value="ECO:0007669"/>
    <property type="project" value="UniProtKB-EC"/>
</dbReference>
<comment type="subcellular location">
    <subcellularLocation>
        <location evidence="1">Cell membrane</location>
        <topology evidence="1">Multi-pass membrane protein</topology>
    </subcellularLocation>
</comment>
<dbReference type="InterPro" id="IPR002233">
    <property type="entry name" value="ADR_fam"/>
</dbReference>
<evidence type="ECO:0000256" key="12">
    <source>
        <dbReference type="ARBA" id="ARBA00023170"/>
    </source>
</evidence>
<feature type="transmembrane region" description="Helical" evidence="18">
    <location>
        <begin position="420"/>
        <end position="443"/>
    </location>
</feature>
<keyword evidence="9 16" id="KW-0297">G-protein coupled receptor</keyword>
<evidence type="ECO:0000256" key="10">
    <source>
        <dbReference type="ARBA" id="ARBA00023136"/>
    </source>
</evidence>
<dbReference type="InterPro" id="IPR002731">
    <property type="entry name" value="ATPase_BadF"/>
</dbReference>
<feature type="region of interest" description="Disordered" evidence="17">
    <location>
        <begin position="254"/>
        <end position="297"/>
    </location>
</feature>
<evidence type="ECO:0000256" key="6">
    <source>
        <dbReference type="ARBA" id="ARBA00022475"/>
    </source>
</evidence>
<dbReference type="Proteomes" id="UP000663880">
    <property type="component" value="Unassembled WGS sequence"/>
</dbReference>
<comment type="similarity">
    <text evidence="3 16">Belongs to the G-protein coupled receptor 1 family.</text>
</comment>
<evidence type="ECO:0000256" key="9">
    <source>
        <dbReference type="ARBA" id="ARBA00023040"/>
    </source>
</evidence>
<keyword evidence="7 16" id="KW-0812">Transmembrane</keyword>